<evidence type="ECO:0000313" key="4">
    <source>
        <dbReference type="Proteomes" id="UP001066276"/>
    </source>
</evidence>
<name>A0AAV7SX85_PLEWA</name>
<feature type="region of interest" description="Disordered" evidence="2">
    <location>
        <begin position="1"/>
        <end position="28"/>
    </location>
</feature>
<dbReference type="EMBL" id="JANPWB010000007">
    <property type="protein sequence ID" value="KAJ1168814.1"/>
    <property type="molecule type" value="Genomic_DNA"/>
</dbReference>
<comment type="caution">
    <text evidence="3">The sequence shown here is derived from an EMBL/GenBank/DDBJ whole genome shotgun (WGS) entry which is preliminary data.</text>
</comment>
<evidence type="ECO:0000256" key="2">
    <source>
        <dbReference type="SAM" id="MobiDB-lite"/>
    </source>
</evidence>
<feature type="coiled-coil region" evidence="1">
    <location>
        <begin position="96"/>
        <end position="123"/>
    </location>
</feature>
<gene>
    <name evidence="3" type="ORF">NDU88_000727</name>
</gene>
<evidence type="ECO:0000313" key="3">
    <source>
        <dbReference type="EMBL" id="KAJ1168814.1"/>
    </source>
</evidence>
<keyword evidence="4" id="KW-1185">Reference proteome</keyword>
<keyword evidence="1" id="KW-0175">Coiled coil</keyword>
<dbReference type="AlphaFoldDB" id="A0AAV7SX85"/>
<accession>A0AAV7SX85</accession>
<reference evidence="3" key="1">
    <citation type="journal article" date="2022" name="bioRxiv">
        <title>Sequencing and chromosome-scale assembly of the giantPleurodeles waltlgenome.</title>
        <authorList>
            <person name="Brown T."/>
            <person name="Elewa A."/>
            <person name="Iarovenko S."/>
            <person name="Subramanian E."/>
            <person name="Araus A.J."/>
            <person name="Petzold A."/>
            <person name="Susuki M."/>
            <person name="Suzuki K.-i.T."/>
            <person name="Hayashi T."/>
            <person name="Toyoda A."/>
            <person name="Oliveira C."/>
            <person name="Osipova E."/>
            <person name="Leigh N.D."/>
            <person name="Simon A."/>
            <person name="Yun M.H."/>
        </authorList>
    </citation>
    <scope>NUCLEOTIDE SEQUENCE</scope>
    <source>
        <strain evidence="3">20211129_DDA</strain>
        <tissue evidence="3">Liver</tissue>
    </source>
</reference>
<protein>
    <submittedName>
        <fullName evidence="3">Uncharacterized protein</fullName>
    </submittedName>
</protein>
<organism evidence="3 4">
    <name type="scientific">Pleurodeles waltl</name>
    <name type="common">Iberian ribbed newt</name>
    <dbReference type="NCBI Taxonomy" id="8319"/>
    <lineage>
        <taxon>Eukaryota</taxon>
        <taxon>Metazoa</taxon>
        <taxon>Chordata</taxon>
        <taxon>Craniata</taxon>
        <taxon>Vertebrata</taxon>
        <taxon>Euteleostomi</taxon>
        <taxon>Amphibia</taxon>
        <taxon>Batrachia</taxon>
        <taxon>Caudata</taxon>
        <taxon>Salamandroidea</taxon>
        <taxon>Salamandridae</taxon>
        <taxon>Pleurodelinae</taxon>
        <taxon>Pleurodeles</taxon>
    </lineage>
</organism>
<proteinExistence type="predicted"/>
<dbReference type="Proteomes" id="UP001066276">
    <property type="component" value="Chromosome 4_1"/>
</dbReference>
<feature type="region of interest" description="Disordered" evidence="2">
    <location>
        <begin position="158"/>
        <end position="181"/>
    </location>
</feature>
<sequence>MAGRPKSAKNQDRSTQGQAPGDQHHTPSLQSLESTLMSHSSQFEKVLQAIMDTKTSLETRIDTVSQDLNILRVDHGKLSDKMKTTEAALSELAPTVADNQKQILRLNAEVKSLLRRAEEAEGRSRRNNIRFLGFPEKSLDQSSELLLEHWLIKELHPNSSQWKEHTESPDAPRHRANLRDH</sequence>
<evidence type="ECO:0000256" key="1">
    <source>
        <dbReference type="SAM" id="Coils"/>
    </source>
</evidence>